<gene>
    <name evidence="2" type="ORF">AVDCRST_MAG65-510</name>
</gene>
<accession>A0A6J4RF75</accession>
<evidence type="ECO:0000313" key="2">
    <source>
        <dbReference type="EMBL" id="CAA9468211.1"/>
    </source>
</evidence>
<feature type="non-terminal residue" evidence="2">
    <location>
        <position position="1"/>
    </location>
</feature>
<dbReference type="EMBL" id="CADCVL010000083">
    <property type="protein sequence ID" value="CAA9468211.1"/>
    <property type="molecule type" value="Genomic_DNA"/>
</dbReference>
<dbReference type="AlphaFoldDB" id="A0A6J4RF75"/>
<feature type="non-terminal residue" evidence="2">
    <location>
        <position position="172"/>
    </location>
</feature>
<name>A0A6J4RF75_9ACTN</name>
<proteinExistence type="predicted"/>
<evidence type="ECO:0000256" key="1">
    <source>
        <dbReference type="SAM" id="MobiDB-lite"/>
    </source>
</evidence>
<sequence>EAALARTAGDRRPLLHRSRRPVRDRPPRQGQPRPLVLDRAPDQDPCARGAAEHRRQDRPGPGVHAVGLPAHLHRARVHHRRPQHVHRLRPRHRRSRPPDPCAGHLQARRDRRPQRLGRLRRLVPARGHGRRQQRRGRRRRGVRRRARQRGGRRRPGEGHPDATASGDPSLGV</sequence>
<feature type="compositionally biased region" description="Basic residues" evidence="1">
    <location>
        <begin position="109"/>
        <end position="153"/>
    </location>
</feature>
<feature type="compositionally biased region" description="Basic residues" evidence="1">
    <location>
        <begin position="71"/>
        <end position="95"/>
    </location>
</feature>
<reference evidence="2" key="1">
    <citation type="submission" date="2020-02" db="EMBL/GenBank/DDBJ databases">
        <authorList>
            <person name="Meier V. D."/>
        </authorList>
    </citation>
    <scope>NUCLEOTIDE SEQUENCE</scope>
    <source>
        <strain evidence="2">AVDCRST_MAG65</strain>
    </source>
</reference>
<feature type="region of interest" description="Disordered" evidence="1">
    <location>
        <begin position="1"/>
        <end position="172"/>
    </location>
</feature>
<organism evidence="2">
    <name type="scientific">uncultured Solirubrobacteraceae bacterium</name>
    <dbReference type="NCBI Taxonomy" id="1162706"/>
    <lineage>
        <taxon>Bacteria</taxon>
        <taxon>Bacillati</taxon>
        <taxon>Actinomycetota</taxon>
        <taxon>Thermoleophilia</taxon>
        <taxon>Solirubrobacterales</taxon>
        <taxon>Solirubrobacteraceae</taxon>
        <taxon>environmental samples</taxon>
    </lineage>
</organism>
<protein>
    <submittedName>
        <fullName evidence="2">Uncharacterized protein</fullName>
    </submittedName>
</protein>